<keyword evidence="2" id="KW-1133">Transmembrane helix</keyword>
<evidence type="ECO:0000256" key="2">
    <source>
        <dbReference type="SAM" id="Phobius"/>
    </source>
</evidence>
<reference evidence="3 4" key="1">
    <citation type="journal article" date="2024" name="G3 (Bethesda)">
        <title>Genome assembly of Hibiscus sabdariffa L. provides insights into metabolisms of medicinal natural products.</title>
        <authorList>
            <person name="Kim T."/>
        </authorList>
    </citation>
    <scope>NUCLEOTIDE SEQUENCE [LARGE SCALE GENOMIC DNA]</scope>
    <source>
        <strain evidence="3">TK-2024</strain>
        <tissue evidence="3">Old leaves</tissue>
    </source>
</reference>
<sequence>MKMHRLVYGGDCVGVPEDKPIVHSRAVLLRCLCIIDDMKTVTHSSSSSNFFACSSCLFSVSTLNMDKQIYAIATYPPVFNPTSFFWLNALKRRLMAAAEARAVWQRTANRCFVQEDAKRAPKLACCQSSSSSKQADSSPIGVAGARDQPAAGFMPLNRIPSYPNLPSDMRWWLQLQPSYGPQKGSTNELLNALEDGVESLKSEVKSPSDVSGVHPEDAQDVSGAGRKRNNEYSLDSTETMKDCEFLEMESIECDVSKKTNDFSHDLGSPWFGGGKAEPWWRMTDKDELASFVAKKSLDFIENCDLPRPQRMHVRRYSRKCSDCFGGDEVSSLAWKSQTDPVPSPIDVQCAPDASLRTEKDFREQVTESDPTKTQLLKALCHSQTRAREAEKAAKQAYAEKEHVIKLIFKQASQIYAHKHWFKMLQLDALYLQIKNNEQPVSTLYPLVHPWTSYNSFKSRKSLQKNRKGRQGKQSQPRASITTCAAAFALGLSLVGAGLLLGWTVGRMLPF</sequence>
<feature type="transmembrane region" description="Helical" evidence="2">
    <location>
        <begin position="484"/>
        <end position="504"/>
    </location>
</feature>
<gene>
    <name evidence="3" type="ORF">V6N11_037250</name>
</gene>
<proteinExistence type="predicted"/>
<keyword evidence="2" id="KW-0812">Transmembrane</keyword>
<dbReference type="EMBL" id="JBBPBN010000086">
    <property type="protein sequence ID" value="KAK8982073.1"/>
    <property type="molecule type" value="Genomic_DNA"/>
</dbReference>
<evidence type="ECO:0000256" key="1">
    <source>
        <dbReference type="SAM" id="MobiDB-lite"/>
    </source>
</evidence>
<dbReference type="PANTHER" id="PTHR33868">
    <property type="entry name" value="EXPRESSED PROTEIN"/>
    <property type="match status" value="1"/>
</dbReference>
<accession>A0ABR2P125</accession>
<keyword evidence="2" id="KW-0472">Membrane</keyword>
<feature type="region of interest" description="Disordered" evidence="1">
    <location>
        <begin position="198"/>
        <end position="233"/>
    </location>
</feature>
<comment type="caution">
    <text evidence="3">The sequence shown here is derived from an EMBL/GenBank/DDBJ whole genome shotgun (WGS) entry which is preliminary data.</text>
</comment>
<organism evidence="3 4">
    <name type="scientific">Hibiscus sabdariffa</name>
    <name type="common">roselle</name>
    <dbReference type="NCBI Taxonomy" id="183260"/>
    <lineage>
        <taxon>Eukaryota</taxon>
        <taxon>Viridiplantae</taxon>
        <taxon>Streptophyta</taxon>
        <taxon>Embryophyta</taxon>
        <taxon>Tracheophyta</taxon>
        <taxon>Spermatophyta</taxon>
        <taxon>Magnoliopsida</taxon>
        <taxon>eudicotyledons</taxon>
        <taxon>Gunneridae</taxon>
        <taxon>Pentapetalae</taxon>
        <taxon>rosids</taxon>
        <taxon>malvids</taxon>
        <taxon>Malvales</taxon>
        <taxon>Malvaceae</taxon>
        <taxon>Malvoideae</taxon>
        <taxon>Hibiscus</taxon>
    </lineage>
</organism>
<evidence type="ECO:0000313" key="4">
    <source>
        <dbReference type="Proteomes" id="UP001396334"/>
    </source>
</evidence>
<dbReference type="PANTHER" id="PTHR33868:SF2">
    <property type="entry name" value="EXPRESSED PROTEIN"/>
    <property type="match status" value="1"/>
</dbReference>
<protein>
    <recommendedName>
        <fullName evidence="5">Transmembrane protein</fullName>
    </recommendedName>
</protein>
<name>A0ABR2P125_9ROSI</name>
<dbReference type="Proteomes" id="UP001396334">
    <property type="component" value="Unassembled WGS sequence"/>
</dbReference>
<evidence type="ECO:0008006" key="5">
    <source>
        <dbReference type="Google" id="ProtNLM"/>
    </source>
</evidence>
<keyword evidence="4" id="KW-1185">Reference proteome</keyword>
<evidence type="ECO:0000313" key="3">
    <source>
        <dbReference type="EMBL" id="KAK8982073.1"/>
    </source>
</evidence>